<dbReference type="Proteomes" id="UP000249134">
    <property type="component" value="Chromosome 1"/>
</dbReference>
<dbReference type="Pfam" id="PF14036">
    <property type="entry name" value="YlaH"/>
    <property type="match status" value="1"/>
</dbReference>
<accession>A0A2X4WBL4</accession>
<dbReference type="InterPro" id="IPR025620">
    <property type="entry name" value="YlaH"/>
</dbReference>
<reference evidence="2 3" key="1">
    <citation type="submission" date="2018-06" db="EMBL/GenBank/DDBJ databases">
        <authorList>
            <consortium name="Pathogen Informatics"/>
            <person name="Doyle S."/>
        </authorList>
    </citation>
    <scope>NUCLEOTIDE SEQUENCE [LARGE SCALE GENOMIC DNA]</scope>
    <source>
        <strain evidence="2 3">NCTC4824</strain>
    </source>
</reference>
<dbReference type="STRING" id="1348624.GCA_001591545_01852"/>
<proteinExistence type="predicted"/>
<evidence type="ECO:0000313" key="2">
    <source>
        <dbReference type="EMBL" id="SQI60551.1"/>
    </source>
</evidence>
<dbReference type="EMBL" id="LS483476">
    <property type="protein sequence ID" value="SQI60551.1"/>
    <property type="molecule type" value="Genomic_DNA"/>
</dbReference>
<evidence type="ECO:0000313" key="3">
    <source>
        <dbReference type="Proteomes" id="UP000249134"/>
    </source>
</evidence>
<keyword evidence="1" id="KW-0812">Transmembrane</keyword>
<sequence length="117" mass="13197">MMNNMFVLALTSADQRAIDKFSPTLRFFYNLTNSPALANWLLWITLTGLAVLVYKLGFAKKLPLGKSIVIYLFLIIGCLFLTFLAIFLPIAEGLMVAALILIIYKVRLNREKKAGRI</sequence>
<keyword evidence="3" id="KW-1185">Reference proteome</keyword>
<keyword evidence="1" id="KW-0472">Membrane</keyword>
<dbReference type="AlphaFoldDB" id="A0A2X4WBL4"/>
<evidence type="ECO:0000256" key="1">
    <source>
        <dbReference type="SAM" id="Phobius"/>
    </source>
</evidence>
<name>A0A2X4WBL4_LEDLE</name>
<organism evidence="2 3">
    <name type="scientific">Lederbergia lenta</name>
    <name type="common">Bacillus lentus</name>
    <dbReference type="NCBI Taxonomy" id="1467"/>
    <lineage>
        <taxon>Bacteria</taxon>
        <taxon>Bacillati</taxon>
        <taxon>Bacillota</taxon>
        <taxon>Bacilli</taxon>
        <taxon>Bacillales</taxon>
        <taxon>Bacillaceae</taxon>
        <taxon>Lederbergia</taxon>
    </lineage>
</organism>
<dbReference type="KEGG" id="blen:NCTC4824_02804"/>
<keyword evidence="1" id="KW-1133">Transmembrane helix</keyword>
<feature type="transmembrane region" description="Helical" evidence="1">
    <location>
        <begin position="40"/>
        <end position="56"/>
    </location>
</feature>
<gene>
    <name evidence="2" type="ORF">NCTC4824_02804</name>
</gene>
<feature type="transmembrane region" description="Helical" evidence="1">
    <location>
        <begin position="68"/>
        <end position="87"/>
    </location>
</feature>
<protein>
    <submittedName>
        <fullName evidence="2">YlaH</fullName>
    </submittedName>
</protein>